<proteinExistence type="inferred from homology"/>
<dbReference type="PANTHER" id="PTHR38101:SF1">
    <property type="entry name" value="UPF0307 PROTEIN YJGA"/>
    <property type="match status" value="1"/>
</dbReference>
<keyword evidence="8" id="KW-1185">Reference proteome</keyword>
<comment type="subcellular location">
    <subcellularLocation>
        <location evidence="5">Cytoplasm</location>
    </subcellularLocation>
    <text evidence="5">Associates with late stage pre-50S ribosomal subunits.</text>
</comment>
<sequence>MTSETFDDSQPSKTRLKAEADAAQDIGRQLVALPKDKLKKLALEESLMDAIAEAKRITSNGAIRRQMQYIGRLMRETDLAPIVEQLQKWEGKHQEENARFHQMERWRSRLLEDSKAIELFIAEYPQTPVQQMRTLIRNANKEHAAGKPPKSSRELFKIIRELMEGVAVEDDLQAIAGTEEDELDED</sequence>
<dbReference type="HAMAP" id="MF_00765">
    <property type="entry name" value="DarP"/>
    <property type="match status" value="1"/>
</dbReference>
<evidence type="ECO:0000256" key="6">
    <source>
        <dbReference type="SAM" id="MobiDB-lite"/>
    </source>
</evidence>
<evidence type="ECO:0000256" key="3">
    <source>
        <dbReference type="ARBA" id="ARBA00022730"/>
    </source>
</evidence>
<dbReference type="Gene3D" id="1.10.60.30">
    <property type="entry name" value="PSPTO4464-like domains"/>
    <property type="match status" value="2"/>
</dbReference>
<organism evidence="7 8">
    <name type="scientific">Methylophilus glucosoxydans</name>
    <dbReference type="NCBI Taxonomy" id="752553"/>
    <lineage>
        <taxon>Bacteria</taxon>
        <taxon>Pseudomonadati</taxon>
        <taxon>Pseudomonadota</taxon>
        <taxon>Betaproteobacteria</taxon>
        <taxon>Nitrosomonadales</taxon>
        <taxon>Methylophilaceae</taxon>
        <taxon>Methylophilus</taxon>
    </lineage>
</organism>
<evidence type="ECO:0000256" key="5">
    <source>
        <dbReference type="HAMAP-Rule" id="MF_00765"/>
    </source>
</evidence>
<evidence type="ECO:0000313" key="7">
    <source>
        <dbReference type="EMBL" id="MFD0929615.1"/>
    </source>
</evidence>
<dbReference type="SUPFAM" id="SSF158710">
    <property type="entry name" value="PSPTO4464-like"/>
    <property type="match status" value="1"/>
</dbReference>
<evidence type="ECO:0000256" key="4">
    <source>
        <dbReference type="ARBA" id="ARBA00022884"/>
    </source>
</evidence>
<dbReference type="EMBL" id="JBHTJW010000002">
    <property type="protein sequence ID" value="MFD0929615.1"/>
    <property type="molecule type" value="Genomic_DNA"/>
</dbReference>
<dbReference type="CDD" id="cd16331">
    <property type="entry name" value="YjgA-like"/>
    <property type="match status" value="1"/>
</dbReference>
<comment type="function">
    <text evidence="5">Member of a network of 50S ribosomal subunit biogenesis factors which assembles along the 30S-50S interface, preventing incorrect 23S rRNA structures from forming. Promotes peptidyl transferase center (PTC) maturation.</text>
</comment>
<accession>A0ABW3GKI2</accession>
<feature type="compositionally biased region" description="Polar residues" evidence="6">
    <location>
        <begin position="1"/>
        <end position="13"/>
    </location>
</feature>
<dbReference type="PIRSF" id="PIRSF016183">
    <property type="entry name" value="UCP016183"/>
    <property type="match status" value="1"/>
</dbReference>
<dbReference type="NCBIfam" id="NF003593">
    <property type="entry name" value="PRK05255.1-1"/>
    <property type="match status" value="1"/>
</dbReference>
<dbReference type="InterPro" id="IPR023153">
    <property type="entry name" value="DarP_sf"/>
</dbReference>
<dbReference type="Pfam" id="PF04751">
    <property type="entry name" value="DarP"/>
    <property type="match status" value="1"/>
</dbReference>
<dbReference type="Proteomes" id="UP001597106">
    <property type="component" value="Unassembled WGS sequence"/>
</dbReference>
<dbReference type="InterPro" id="IPR006839">
    <property type="entry name" value="DarP"/>
</dbReference>
<comment type="caution">
    <text evidence="7">The sequence shown here is derived from an EMBL/GenBank/DDBJ whole genome shotgun (WGS) entry which is preliminary data.</text>
</comment>
<protein>
    <recommendedName>
        <fullName evidence="5">Dual-action ribosomal maturation protein DarP</fullName>
    </recommendedName>
    <alternativeName>
        <fullName evidence="5">Large ribosomal subunit assembly factor DarP</fullName>
    </alternativeName>
</protein>
<keyword evidence="3 5" id="KW-0699">rRNA-binding</keyword>
<evidence type="ECO:0000256" key="2">
    <source>
        <dbReference type="ARBA" id="ARBA00022517"/>
    </source>
</evidence>
<keyword evidence="4 5" id="KW-0694">RNA-binding</keyword>
<evidence type="ECO:0000256" key="1">
    <source>
        <dbReference type="ARBA" id="ARBA00022490"/>
    </source>
</evidence>
<keyword evidence="2 5" id="KW-0690">Ribosome biogenesis</keyword>
<name>A0ABW3GKI2_9PROT</name>
<feature type="region of interest" description="Disordered" evidence="6">
    <location>
        <begin position="1"/>
        <end position="20"/>
    </location>
</feature>
<dbReference type="PANTHER" id="PTHR38101">
    <property type="entry name" value="UPF0307 PROTEIN YJGA"/>
    <property type="match status" value="1"/>
</dbReference>
<gene>
    <name evidence="7" type="primary">yjgA</name>
    <name evidence="5" type="synonym">darP</name>
    <name evidence="7" type="ORF">ACFQ1T_07460</name>
</gene>
<reference evidence="8" key="1">
    <citation type="journal article" date="2019" name="Int. J. Syst. Evol. Microbiol.">
        <title>The Global Catalogue of Microorganisms (GCM) 10K type strain sequencing project: providing services to taxonomists for standard genome sequencing and annotation.</title>
        <authorList>
            <consortium name="The Broad Institute Genomics Platform"/>
            <consortium name="The Broad Institute Genome Sequencing Center for Infectious Disease"/>
            <person name="Wu L."/>
            <person name="Ma J."/>
        </authorList>
    </citation>
    <scope>NUCLEOTIDE SEQUENCE [LARGE SCALE GENOMIC DNA]</scope>
    <source>
        <strain evidence="8">CCUG 59685</strain>
    </source>
</reference>
<dbReference type="RefSeq" id="WP_275355949.1">
    <property type="nucleotide sequence ID" value="NZ_JBHTJW010000002.1"/>
</dbReference>
<keyword evidence="1 5" id="KW-0963">Cytoplasm</keyword>
<evidence type="ECO:0000313" key="8">
    <source>
        <dbReference type="Proteomes" id="UP001597106"/>
    </source>
</evidence>
<comment type="similarity">
    <text evidence="5">Belongs to the DarP family.</text>
</comment>